<evidence type="ECO:0000313" key="2">
    <source>
        <dbReference type="Proteomes" id="UP000199125"/>
    </source>
</evidence>
<organism evidence="1 2">
    <name type="scientific">Paracoccus alkenifer</name>
    <dbReference type="NCBI Taxonomy" id="65735"/>
    <lineage>
        <taxon>Bacteria</taxon>
        <taxon>Pseudomonadati</taxon>
        <taxon>Pseudomonadota</taxon>
        <taxon>Alphaproteobacteria</taxon>
        <taxon>Rhodobacterales</taxon>
        <taxon>Paracoccaceae</taxon>
        <taxon>Paracoccus</taxon>
    </lineage>
</organism>
<gene>
    <name evidence="1" type="ORF">SAMN04488075_0749</name>
</gene>
<protein>
    <submittedName>
        <fullName evidence="1">Uncharacterized protein</fullName>
    </submittedName>
</protein>
<sequence length="77" mass="7717">MSGSDATGAGALMPLTPAMGAAYARAVHGVALSDAEARWLIAEMTRGSAAVAQAARDVALADVRMAGFDALLQGEGR</sequence>
<dbReference type="Proteomes" id="UP000199125">
    <property type="component" value="Unassembled WGS sequence"/>
</dbReference>
<accession>A0A1H6K400</accession>
<dbReference type="STRING" id="65735.SAMN04488075_0749"/>
<name>A0A1H6K400_9RHOB</name>
<dbReference type="EMBL" id="FNXG01000001">
    <property type="protein sequence ID" value="SEH67987.1"/>
    <property type="molecule type" value="Genomic_DNA"/>
</dbReference>
<dbReference type="AlphaFoldDB" id="A0A1H6K400"/>
<reference evidence="2" key="1">
    <citation type="submission" date="2016-10" db="EMBL/GenBank/DDBJ databases">
        <authorList>
            <person name="Varghese N."/>
            <person name="Submissions S."/>
        </authorList>
    </citation>
    <scope>NUCLEOTIDE SEQUENCE [LARGE SCALE GENOMIC DNA]</scope>
    <source>
        <strain evidence="2">DSM 11593</strain>
    </source>
</reference>
<proteinExistence type="predicted"/>
<keyword evidence="2" id="KW-1185">Reference proteome</keyword>
<evidence type="ECO:0000313" key="1">
    <source>
        <dbReference type="EMBL" id="SEH67987.1"/>
    </source>
</evidence>